<dbReference type="InterPro" id="IPR050400">
    <property type="entry name" value="Bact_Cytoskel_RodZ"/>
</dbReference>
<comment type="caution">
    <text evidence="3">The sequence shown here is derived from an EMBL/GenBank/DDBJ whole genome shotgun (WGS) entry which is preliminary data.</text>
</comment>
<accession>A0ABR8GV91</accession>
<dbReference type="EMBL" id="JACJTA010000059">
    <property type="protein sequence ID" value="MBD2607293.1"/>
    <property type="molecule type" value="Genomic_DNA"/>
</dbReference>
<keyword evidence="1" id="KW-1133">Transmembrane helix</keyword>
<dbReference type="Proteomes" id="UP000660380">
    <property type="component" value="Unassembled WGS sequence"/>
</dbReference>
<dbReference type="InterPro" id="IPR010982">
    <property type="entry name" value="Lambda_DNA-bd_dom_sf"/>
</dbReference>
<evidence type="ECO:0000313" key="4">
    <source>
        <dbReference type="Proteomes" id="UP000660380"/>
    </source>
</evidence>
<dbReference type="Pfam" id="PF13464">
    <property type="entry name" value="RodZ_C"/>
    <property type="match status" value="1"/>
</dbReference>
<evidence type="ECO:0000259" key="2">
    <source>
        <dbReference type="Pfam" id="PF13464"/>
    </source>
</evidence>
<proteinExistence type="predicted"/>
<feature type="transmembrane region" description="Helical" evidence="1">
    <location>
        <begin position="105"/>
        <end position="128"/>
    </location>
</feature>
<organism evidence="3 4">
    <name type="scientific">Scytonema hofmannii FACHB-248</name>
    <dbReference type="NCBI Taxonomy" id="1842502"/>
    <lineage>
        <taxon>Bacteria</taxon>
        <taxon>Bacillati</taxon>
        <taxon>Cyanobacteriota</taxon>
        <taxon>Cyanophyceae</taxon>
        <taxon>Nostocales</taxon>
        <taxon>Scytonemataceae</taxon>
        <taxon>Scytonema</taxon>
    </lineage>
</organism>
<name>A0ABR8GV91_9CYAN</name>
<dbReference type="Pfam" id="PF13413">
    <property type="entry name" value="HTH_25"/>
    <property type="match status" value="1"/>
</dbReference>
<dbReference type="Gene3D" id="1.10.260.40">
    <property type="entry name" value="lambda repressor-like DNA-binding domains"/>
    <property type="match status" value="1"/>
</dbReference>
<dbReference type="InterPro" id="IPR025194">
    <property type="entry name" value="RodZ-like_C"/>
</dbReference>
<keyword evidence="1" id="KW-0472">Membrane</keyword>
<keyword evidence="1" id="KW-0812">Transmembrane</keyword>
<protein>
    <submittedName>
        <fullName evidence="3">Helix-turn-helix domain-containing protein</fullName>
    </submittedName>
</protein>
<dbReference type="PANTHER" id="PTHR34475:SF1">
    <property type="entry name" value="CYTOSKELETON PROTEIN RODZ"/>
    <property type="match status" value="1"/>
</dbReference>
<gene>
    <name evidence="3" type="ORF">H6G81_22870</name>
</gene>
<keyword evidence="4" id="KW-1185">Reference proteome</keyword>
<sequence length="266" mass="29461">MTLFNEPQQEQLKEIGAYLGQVRQEKSIRVEEIAAKTLIRQPFLEALEEGRFEDLPEPIYVQGFIRRYGDILGLDGTSLARSFAINFFLFDSENDSSNVEKKPNLYIPLAVPYILLLAAASFGLFYILNPRRPIQGVSQKQNSSIVAKQKTAPILKVAKPTTLPSSTAASTQTQTVSPNADTNSTVEVTLELQDKSWLQVKEDGKTTFEGNLEKGERKTWTAKKQLTIRSGNAGAVLVTANKKEPKILGNVGTIKEVTFTPEVNSQ</sequence>
<dbReference type="PANTHER" id="PTHR34475">
    <property type="match status" value="1"/>
</dbReference>
<reference evidence="3 4" key="1">
    <citation type="journal article" date="2020" name="ISME J.">
        <title>Comparative genomics reveals insights into cyanobacterial evolution and habitat adaptation.</title>
        <authorList>
            <person name="Chen M.Y."/>
            <person name="Teng W.K."/>
            <person name="Zhao L."/>
            <person name="Hu C.X."/>
            <person name="Zhou Y.K."/>
            <person name="Han B.P."/>
            <person name="Song L.R."/>
            <person name="Shu W.S."/>
        </authorList>
    </citation>
    <scope>NUCLEOTIDE SEQUENCE [LARGE SCALE GENOMIC DNA]</scope>
    <source>
        <strain evidence="3 4">FACHB-248</strain>
    </source>
</reference>
<evidence type="ECO:0000313" key="3">
    <source>
        <dbReference type="EMBL" id="MBD2607293.1"/>
    </source>
</evidence>
<evidence type="ECO:0000256" key="1">
    <source>
        <dbReference type="SAM" id="Phobius"/>
    </source>
</evidence>
<feature type="domain" description="Cytoskeleton protein RodZ-like C-terminal" evidence="2">
    <location>
        <begin position="189"/>
        <end position="258"/>
    </location>
</feature>